<evidence type="ECO:0008006" key="3">
    <source>
        <dbReference type="Google" id="ProtNLM"/>
    </source>
</evidence>
<dbReference type="AlphaFoldDB" id="A0A5B8NI07"/>
<organism evidence="1 2">
    <name type="scientific">Euhalothece natronophila Z-M001</name>
    <dbReference type="NCBI Taxonomy" id="522448"/>
    <lineage>
        <taxon>Bacteria</taxon>
        <taxon>Bacillati</taxon>
        <taxon>Cyanobacteriota</taxon>
        <taxon>Cyanophyceae</taxon>
        <taxon>Oscillatoriophycideae</taxon>
        <taxon>Chroococcales</taxon>
        <taxon>Halothecacae</taxon>
        <taxon>Halothece cluster</taxon>
        <taxon>Euhalothece</taxon>
    </lineage>
</organism>
<dbReference type="KEGG" id="enn:FRE64_00750"/>
<keyword evidence="2" id="KW-1185">Reference proteome</keyword>
<reference evidence="1" key="1">
    <citation type="submission" date="2019-08" db="EMBL/GenBank/DDBJ databases">
        <title>Carotenoids and Carotenoid Binding Proteins in the Halophilic Cyanobacterium Euhalothece sp. ZM00.</title>
        <authorList>
            <person name="Cho S.M."/>
            <person name="Song J.Y."/>
            <person name="Park Y.-I."/>
        </authorList>
    </citation>
    <scope>NUCLEOTIDE SEQUENCE [LARGE SCALE GENOMIC DNA]</scope>
    <source>
        <strain evidence="1">Z-M001</strain>
    </source>
</reference>
<accession>A0A5B8NI07</accession>
<name>A0A5B8NI07_9CHRO</name>
<evidence type="ECO:0000313" key="2">
    <source>
        <dbReference type="Proteomes" id="UP000318453"/>
    </source>
</evidence>
<gene>
    <name evidence="1" type="ORF">FRE64_00750</name>
</gene>
<dbReference type="Proteomes" id="UP000318453">
    <property type="component" value="Chromosome"/>
</dbReference>
<dbReference type="EMBL" id="CP042326">
    <property type="protein sequence ID" value="QDZ38598.1"/>
    <property type="molecule type" value="Genomic_DNA"/>
</dbReference>
<evidence type="ECO:0000313" key="1">
    <source>
        <dbReference type="EMBL" id="QDZ38598.1"/>
    </source>
</evidence>
<proteinExistence type="predicted"/>
<protein>
    <recommendedName>
        <fullName evidence="3">DUF86 domain-containing protein</fullName>
    </recommendedName>
</protein>
<dbReference type="RefSeq" id="WP_146294209.1">
    <property type="nucleotide sequence ID" value="NZ_CP042326.1"/>
</dbReference>
<sequence length="100" mass="11261">MNSIIYNNQVQALRIIEAHLAALVRGLQACPENALDYAEALEFQLFQLRQASLEQAIQVEDRIAALILGIKSCPENALDYAEALEFQLFQFGEIIVKLRV</sequence>